<evidence type="ECO:0008006" key="4">
    <source>
        <dbReference type="Google" id="ProtNLM"/>
    </source>
</evidence>
<keyword evidence="1" id="KW-0732">Signal</keyword>
<gene>
    <name evidence="2" type="ORF">SAMN02745193_00846</name>
</gene>
<reference evidence="3" key="1">
    <citation type="submission" date="2016-12" db="EMBL/GenBank/DDBJ databases">
        <authorList>
            <person name="Varghese N."/>
            <person name="Submissions S."/>
        </authorList>
    </citation>
    <scope>NUCLEOTIDE SEQUENCE [LARGE SCALE GENOMIC DNA]</scope>
    <source>
        <strain evidence="3">DSM 11032</strain>
    </source>
</reference>
<feature type="chain" id="PRO_5012138985" description="DUF2490 domain-containing protein" evidence="1">
    <location>
        <begin position="27"/>
        <end position="218"/>
    </location>
</feature>
<evidence type="ECO:0000256" key="1">
    <source>
        <dbReference type="SAM" id="SignalP"/>
    </source>
</evidence>
<dbReference type="EMBL" id="FRDF01000004">
    <property type="protein sequence ID" value="SHN52701.1"/>
    <property type="molecule type" value="Genomic_DNA"/>
</dbReference>
<organism evidence="2 3">
    <name type="scientific">Erythrobacter sanguineus</name>
    <dbReference type="NCBI Taxonomy" id="198312"/>
    <lineage>
        <taxon>Bacteria</taxon>
        <taxon>Pseudomonadati</taxon>
        <taxon>Pseudomonadota</taxon>
        <taxon>Alphaproteobacteria</taxon>
        <taxon>Sphingomonadales</taxon>
        <taxon>Erythrobacteraceae</taxon>
        <taxon>Erythrobacter/Porphyrobacter group</taxon>
        <taxon>Erythrobacter</taxon>
    </lineage>
</organism>
<dbReference type="Proteomes" id="UP000184391">
    <property type="component" value="Unassembled WGS sequence"/>
</dbReference>
<evidence type="ECO:0000313" key="2">
    <source>
        <dbReference type="EMBL" id="SHN52701.1"/>
    </source>
</evidence>
<sequence length="218" mass="24621">MIPAFIRYPMLLAALAAAWQPSKAFASDEETQFWLNTIVTGGLSEDTTLTIDGTQRWRKEEEGSDQRTIRVLVEQQVGDAARVGGGIGVFETGGLTEIRLAQQAVFTPGRFELRTRLEERFFDSADRMELRLRQRVQYNQPIAQGWRGTAGVEWLGIMQSRNSDEGASTDQWRFQTSIVHSLGENLDIGAIYWLVIFPRAGLPSRTNHIPQAVVTYRF</sequence>
<dbReference type="RefSeq" id="WP_084662464.1">
    <property type="nucleotide sequence ID" value="NZ_FRDF01000004.1"/>
</dbReference>
<protein>
    <recommendedName>
        <fullName evidence="4">DUF2490 domain-containing protein</fullName>
    </recommendedName>
</protein>
<proteinExistence type="predicted"/>
<name>A0A1M7S2H7_9SPHN</name>
<feature type="signal peptide" evidence="1">
    <location>
        <begin position="1"/>
        <end position="26"/>
    </location>
</feature>
<accession>A0A1M7S2H7</accession>
<keyword evidence="3" id="KW-1185">Reference proteome</keyword>
<dbReference type="InterPro" id="IPR019619">
    <property type="entry name" value="DUF2490"/>
</dbReference>
<dbReference type="AlphaFoldDB" id="A0A1M7S2H7"/>
<dbReference type="Pfam" id="PF10677">
    <property type="entry name" value="DUF2490"/>
    <property type="match status" value="1"/>
</dbReference>
<evidence type="ECO:0000313" key="3">
    <source>
        <dbReference type="Proteomes" id="UP000184391"/>
    </source>
</evidence>